<dbReference type="Proteomes" id="UP000184533">
    <property type="component" value="Unassembled WGS sequence"/>
</dbReference>
<dbReference type="EMBL" id="FQVC01000004">
    <property type="protein sequence ID" value="SHF00324.1"/>
    <property type="molecule type" value="Genomic_DNA"/>
</dbReference>
<sequence>MSVSLISVAERPDLVASASAMGEEIWPAYLITAALTEYWDDLYLSALAHFQTLAVDDASGAVVGLGNSVPFWRDPDAPLPNKGWDAVLELGVTAARQGMPVNALSALSVAIRPAYRGTGLAERLLGAMKPPAHAAGLTSMVAPVRPTLKSLYPLQDFATYCGWRRPDGTPFDPWLRTHEALGATVIGPAMASMTMTGTIAQWQDWSGLRFPASGLYAIAGALAPLEVDLAADRATYIEPNLWMQHPL</sequence>
<dbReference type="RefSeq" id="WP_046134200.1">
    <property type="nucleotide sequence ID" value="NZ_FQVC01000004.1"/>
</dbReference>
<evidence type="ECO:0008006" key="5">
    <source>
        <dbReference type="Google" id="ProtNLM"/>
    </source>
</evidence>
<accession>A0A0F5LUE5</accession>
<proteinExistence type="predicted"/>
<reference evidence="1 3" key="1">
    <citation type="submission" date="2015-03" db="EMBL/GenBank/DDBJ databases">
        <authorList>
            <person name="Hassan Y.I."/>
            <person name="Lepp D."/>
            <person name="Zhou T."/>
        </authorList>
    </citation>
    <scope>NUCLEOTIDE SEQUENCE [LARGE SCALE GENOMIC DNA]</scope>
    <source>
        <strain evidence="1 3">DSM 17137</strain>
    </source>
</reference>
<dbReference type="Gene3D" id="3.40.630.30">
    <property type="match status" value="1"/>
</dbReference>
<reference evidence="2 4" key="2">
    <citation type="submission" date="2016-11" db="EMBL/GenBank/DDBJ databases">
        <authorList>
            <person name="Jaros S."/>
            <person name="Januszkiewicz K."/>
            <person name="Wedrychowicz H."/>
        </authorList>
    </citation>
    <scope>NUCLEOTIDE SEQUENCE [LARGE SCALE GENOMIC DNA]</scope>
    <source>
        <strain evidence="2 4">DSM 17137</strain>
    </source>
</reference>
<dbReference type="PATRIC" id="fig|1121477.3.peg.2080"/>
<evidence type="ECO:0000313" key="3">
    <source>
        <dbReference type="Proteomes" id="UP000033608"/>
    </source>
</evidence>
<dbReference type="AlphaFoldDB" id="A0A0F5LUE5"/>
<dbReference type="InterPro" id="IPR016181">
    <property type="entry name" value="Acyl_CoA_acyltransferase"/>
</dbReference>
<organism evidence="1 3">
    <name type="scientific">Devosia limi DSM 17137</name>
    <dbReference type="NCBI Taxonomy" id="1121477"/>
    <lineage>
        <taxon>Bacteria</taxon>
        <taxon>Pseudomonadati</taxon>
        <taxon>Pseudomonadota</taxon>
        <taxon>Alphaproteobacteria</taxon>
        <taxon>Hyphomicrobiales</taxon>
        <taxon>Devosiaceae</taxon>
        <taxon>Devosia</taxon>
    </lineage>
</organism>
<dbReference type="Proteomes" id="UP000033608">
    <property type="component" value="Unassembled WGS sequence"/>
</dbReference>
<dbReference type="SUPFAM" id="SSF55729">
    <property type="entry name" value="Acyl-CoA N-acyltransferases (Nat)"/>
    <property type="match status" value="1"/>
</dbReference>
<protein>
    <recommendedName>
        <fullName evidence="5">N-acetyltransferase domain-containing protein</fullName>
    </recommendedName>
</protein>
<evidence type="ECO:0000313" key="2">
    <source>
        <dbReference type="EMBL" id="SHF00324.1"/>
    </source>
</evidence>
<dbReference type="EMBL" id="LAJF01000043">
    <property type="protein sequence ID" value="KKB85963.1"/>
    <property type="molecule type" value="Genomic_DNA"/>
</dbReference>
<name>A0A0F5LUE5_9HYPH</name>
<gene>
    <name evidence="2" type="ORF">SAMN02745223_01536</name>
    <name evidence="1" type="ORF">VW29_05000</name>
</gene>
<evidence type="ECO:0000313" key="1">
    <source>
        <dbReference type="EMBL" id="KKB85963.1"/>
    </source>
</evidence>
<dbReference type="OrthoDB" id="342444at2"/>
<keyword evidence="3" id="KW-1185">Reference proteome</keyword>
<evidence type="ECO:0000313" key="4">
    <source>
        <dbReference type="Proteomes" id="UP000184533"/>
    </source>
</evidence>
<dbReference type="STRING" id="1121477.SAMN02745223_01536"/>